<organism evidence="2 3">
    <name type="scientific">Collybiopsis confluens</name>
    <dbReference type="NCBI Taxonomy" id="2823264"/>
    <lineage>
        <taxon>Eukaryota</taxon>
        <taxon>Fungi</taxon>
        <taxon>Dikarya</taxon>
        <taxon>Basidiomycota</taxon>
        <taxon>Agaricomycotina</taxon>
        <taxon>Agaricomycetes</taxon>
        <taxon>Agaricomycetidae</taxon>
        <taxon>Agaricales</taxon>
        <taxon>Marasmiineae</taxon>
        <taxon>Omphalotaceae</taxon>
        <taxon>Collybiopsis</taxon>
    </lineage>
</organism>
<proteinExistence type="predicted"/>
<dbReference type="Proteomes" id="UP000518752">
    <property type="component" value="Unassembled WGS sequence"/>
</dbReference>
<evidence type="ECO:0000256" key="1">
    <source>
        <dbReference type="SAM" id="MobiDB-lite"/>
    </source>
</evidence>
<dbReference type="AlphaFoldDB" id="A0A8H5CMW1"/>
<accession>A0A8H5CMW1</accession>
<gene>
    <name evidence="2" type="ORF">D9757_013968</name>
</gene>
<protein>
    <submittedName>
        <fullName evidence="2">Uncharacterized protein</fullName>
    </submittedName>
</protein>
<dbReference type="EMBL" id="JAACJN010000408">
    <property type="protein sequence ID" value="KAF5344388.1"/>
    <property type="molecule type" value="Genomic_DNA"/>
</dbReference>
<reference evidence="2 3" key="1">
    <citation type="journal article" date="2020" name="ISME J.">
        <title>Uncovering the hidden diversity of litter-decomposition mechanisms in mushroom-forming fungi.</title>
        <authorList>
            <person name="Floudas D."/>
            <person name="Bentzer J."/>
            <person name="Ahren D."/>
            <person name="Johansson T."/>
            <person name="Persson P."/>
            <person name="Tunlid A."/>
        </authorList>
    </citation>
    <scope>NUCLEOTIDE SEQUENCE [LARGE SCALE GENOMIC DNA]</scope>
    <source>
        <strain evidence="2 3">CBS 406.79</strain>
    </source>
</reference>
<comment type="caution">
    <text evidence="2">The sequence shown here is derived from an EMBL/GenBank/DDBJ whole genome shotgun (WGS) entry which is preliminary data.</text>
</comment>
<feature type="region of interest" description="Disordered" evidence="1">
    <location>
        <begin position="150"/>
        <end position="182"/>
    </location>
</feature>
<keyword evidence="3" id="KW-1185">Reference proteome</keyword>
<evidence type="ECO:0000313" key="3">
    <source>
        <dbReference type="Proteomes" id="UP000518752"/>
    </source>
</evidence>
<evidence type="ECO:0000313" key="2">
    <source>
        <dbReference type="EMBL" id="KAF5344388.1"/>
    </source>
</evidence>
<feature type="region of interest" description="Disordered" evidence="1">
    <location>
        <begin position="1"/>
        <end position="21"/>
    </location>
</feature>
<name>A0A8H5CMW1_9AGAR</name>
<sequence>MAFAPHFPADSSPNMTLDPSGEYSWGELEQILAGSSTAAVIPEQSSPLDYHSDSDANLALKFGASFEPSPFTLGTWEGPFDPNASRSVGPITVTQPRRLLPAHRAVTKIDGFEEAQVRTTPDDNWKLFADLTGCLLRGLYLVVLRARQPPSRPRANARRRELKDAPAHAAGKNPMARSADIL</sequence>